<evidence type="ECO:0000313" key="3">
    <source>
        <dbReference type="Proteomes" id="UP000594263"/>
    </source>
</evidence>
<feature type="region of interest" description="Disordered" evidence="1">
    <location>
        <begin position="108"/>
        <end position="128"/>
    </location>
</feature>
<feature type="region of interest" description="Disordered" evidence="1">
    <location>
        <begin position="38"/>
        <end position="66"/>
    </location>
</feature>
<evidence type="ECO:0000313" key="2">
    <source>
        <dbReference type="EnsemblPlants" id="Kaladp0018s0185.1.v1.1"/>
    </source>
</evidence>
<evidence type="ECO:0000256" key="1">
    <source>
        <dbReference type="SAM" id="MobiDB-lite"/>
    </source>
</evidence>
<feature type="compositionally biased region" description="Polar residues" evidence="1">
    <location>
        <begin position="117"/>
        <end position="128"/>
    </location>
</feature>
<feature type="compositionally biased region" description="Polar residues" evidence="1">
    <location>
        <begin position="38"/>
        <end position="61"/>
    </location>
</feature>
<organism evidence="2 3">
    <name type="scientific">Kalanchoe fedtschenkoi</name>
    <name type="common">Lavender scallops</name>
    <name type="synonym">South American air plant</name>
    <dbReference type="NCBI Taxonomy" id="63787"/>
    <lineage>
        <taxon>Eukaryota</taxon>
        <taxon>Viridiplantae</taxon>
        <taxon>Streptophyta</taxon>
        <taxon>Embryophyta</taxon>
        <taxon>Tracheophyta</taxon>
        <taxon>Spermatophyta</taxon>
        <taxon>Magnoliopsida</taxon>
        <taxon>eudicotyledons</taxon>
        <taxon>Gunneridae</taxon>
        <taxon>Pentapetalae</taxon>
        <taxon>Saxifragales</taxon>
        <taxon>Crassulaceae</taxon>
        <taxon>Kalanchoe</taxon>
    </lineage>
</organism>
<accession>A0A7N0T275</accession>
<dbReference type="AlphaFoldDB" id="A0A7N0T275"/>
<proteinExistence type="predicted"/>
<reference evidence="2" key="1">
    <citation type="submission" date="2021-01" db="UniProtKB">
        <authorList>
            <consortium name="EnsemblPlants"/>
        </authorList>
    </citation>
    <scope>IDENTIFICATION</scope>
</reference>
<dbReference type="Proteomes" id="UP000594263">
    <property type="component" value="Unplaced"/>
</dbReference>
<sequence length="177" mass="19075">MASNSQKEAPADRCGFRSDSELQLFDYLRLTHAELQTVSTEKTAAKTESSSVETNPGQGRTSPLLGAGLPASFDFSDMSGILNDPSIKELAEQIAKDPTFNQMAEQLGGDDEDAENSGVNTSERADTSPCNAQHQRIYLRQSLEGLLSKATCVKLKAPSALMSLSWGSVDELGKKLF</sequence>
<protein>
    <submittedName>
        <fullName evidence="2">Uncharacterized protein</fullName>
    </submittedName>
</protein>
<dbReference type="EnsemblPlants" id="Kaladp0018s0185.1.v1.1">
    <property type="protein sequence ID" value="Kaladp0018s0185.1.v1.1"/>
    <property type="gene ID" value="Kaladp0018s0185.v1.1"/>
</dbReference>
<dbReference type="Gramene" id="Kaladp0018s0185.1.v1.1">
    <property type="protein sequence ID" value="Kaladp0018s0185.1.v1.1"/>
    <property type="gene ID" value="Kaladp0018s0185.v1.1"/>
</dbReference>
<keyword evidence="3" id="KW-1185">Reference proteome</keyword>
<name>A0A7N0T275_KALFE</name>